<evidence type="ECO:0000256" key="1">
    <source>
        <dbReference type="ARBA" id="ARBA00023015"/>
    </source>
</evidence>
<keyword evidence="1" id="KW-0805">Transcription regulation</keyword>
<dbReference type="InterPro" id="IPR036388">
    <property type="entry name" value="WH-like_DNA-bd_sf"/>
</dbReference>
<dbReference type="PROSITE" id="PS50949">
    <property type="entry name" value="HTH_GNTR"/>
    <property type="match status" value="1"/>
</dbReference>
<dbReference type="RefSeq" id="WP_207470336.1">
    <property type="nucleotide sequence ID" value="NZ_JAFNAW010000042.1"/>
</dbReference>
<dbReference type="InterPro" id="IPR011711">
    <property type="entry name" value="GntR_C"/>
</dbReference>
<comment type="caution">
    <text evidence="5">The sequence shown here is derived from an EMBL/GenBank/DDBJ whole genome shotgun (WGS) entry which is preliminary data.</text>
</comment>
<accession>A0ABV7IK15</accession>
<dbReference type="InterPro" id="IPR000524">
    <property type="entry name" value="Tscrpt_reg_HTH_GntR"/>
</dbReference>
<dbReference type="Pfam" id="PF07729">
    <property type="entry name" value="FCD"/>
    <property type="match status" value="1"/>
</dbReference>
<evidence type="ECO:0000259" key="4">
    <source>
        <dbReference type="PROSITE" id="PS50949"/>
    </source>
</evidence>
<organism evidence="5 6">
    <name type="scientific">Paracoccus fontiphilus</name>
    <dbReference type="NCBI Taxonomy" id="1815556"/>
    <lineage>
        <taxon>Bacteria</taxon>
        <taxon>Pseudomonadati</taxon>
        <taxon>Pseudomonadota</taxon>
        <taxon>Alphaproteobacteria</taxon>
        <taxon>Rhodobacterales</taxon>
        <taxon>Paracoccaceae</taxon>
        <taxon>Paracoccus</taxon>
    </lineage>
</organism>
<dbReference type="Proteomes" id="UP001595557">
    <property type="component" value="Unassembled WGS sequence"/>
</dbReference>
<keyword evidence="3" id="KW-0804">Transcription</keyword>
<name>A0ABV7IK15_9RHOB</name>
<keyword evidence="2" id="KW-0238">DNA-binding</keyword>
<dbReference type="EMBL" id="JBHRTE010000095">
    <property type="protein sequence ID" value="MFC3170206.1"/>
    <property type="molecule type" value="Genomic_DNA"/>
</dbReference>
<reference evidence="6" key="1">
    <citation type="journal article" date="2019" name="Int. J. Syst. Evol. Microbiol.">
        <title>The Global Catalogue of Microorganisms (GCM) 10K type strain sequencing project: providing services to taxonomists for standard genome sequencing and annotation.</title>
        <authorList>
            <consortium name="The Broad Institute Genomics Platform"/>
            <consortium name="The Broad Institute Genome Sequencing Center for Infectious Disease"/>
            <person name="Wu L."/>
            <person name="Ma J."/>
        </authorList>
    </citation>
    <scope>NUCLEOTIDE SEQUENCE [LARGE SCALE GENOMIC DNA]</scope>
    <source>
        <strain evidence="6">KCTC 52239</strain>
    </source>
</reference>
<evidence type="ECO:0000313" key="6">
    <source>
        <dbReference type="Proteomes" id="UP001595557"/>
    </source>
</evidence>
<dbReference type="InterPro" id="IPR036390">
    <property type="entry name" value="WH_DNA-bd_sf"/>
</dbReference>
<dbReference type="SUPFAM" id="SSF46785">
    <property type="entry name" value="Winged helix' DNA-binding domain"/>
    <property type="match status" value="1"/>
</dbReference>
<keyword evidence="6" id="KW-1185">Reference proteome</keyword>
<dbReference type="Pfam" id="PF00392">
    <property type="entry name" value="GntR"/>
    <property type="match status" value="1"/>
</dbReference>
<dbReference type="SUPFAM" id="SSF48008">
    <property type="entry name" value="GntR ligand-binding domain-like"/>
    <property type="match status" value="1"/>
</dbReference>
<evidence type="ECO:0000256" key="2">
    <source>
        <dbReference type="ARBA" id="ARBA00023125"/>
    </source>
</evidence>
<evidence type="ECO:0000313" key="5">
    <source>
        <dbReference type="EMBL" id="MFC3170206.1"/>
    </source>
</evidence>
<dbReference type="Gene3D" id="1.20.120.530">
    <property type="entry name" value="GntR ligand-binding domain-like"/>
    <property type="match status" value="1"/>
</dbReference>
<dbReference type="PANTHER" id="PTHR43537:SF45">
    <property type="entry name" value="GNTR FAMILY REGULATORY PROTEIN"/>
    <property type="match status" value="1"/>
</dbReference>
<dbReference type="Gene3D" id="1.10.10.10">
    <property type="entry name" value="Winged helix-like DNA-binding domain superfamily/Winged helix DNA-binding domain"/>
    <property type="match status" value="1"/>
</dbReference>
<sequence>MAISIAASLGLMETLAPGAGGTVQRVYESLRKRIITLDLPPDTTLTRTELTEHYGVSQTPIREALQLLRQEGLVMVFPQSKTVVTRIDVPQTYEAHFLRVALETEVCRRLATEGNEGVLTRAASIIRMQEAVADDPSQIAVFQELDELFHQTLFAGLGRTGLHQLVRERSGHLERIRRLHLPEKGKVLNILAGHRAIVAGIGSGDPQQAMAAIRDHLSQTVAKVEDLRREFPQYFA</sequence>
<feature type="domain" description="HTH gntR-type" evidence="4">
    <location>
        <begin position="20"/>
        <end position="87"/>
    </location>
</feature>
<dbReference type="InterPro" id="IPR008920">
    <property type="entry name" value="TF_FadR/GntR_C"/>
</dbReference>
<gene>
    <name evidence="5" type="ORF">ACFOD7_19340</name>
</gene>
<dbReference type="SMART" id="SM00895">
    <property type="entry name" value="FCD"/>
    <property type="match status" value="1"/>
</dbReference>
<evidence type="ECO:0000256" key="3">
    <source>
        <dbReference type="ARBA" id="ARBA00023163"/>
    </source>
</evidence>
<dbReference type="PANTHER" id="PTHR43537">
    <property type="entry name" value="TRANSCRIPTIONAL REGULATOR, GNTR FAMILY"/>
    <property type="match status" value="1"/>
</dbReference>
<dbReference type="SMART" id="SM00345">
    <property type="entry name" value="HTH_GNTR"/>
    <property type="match status" value="1"/>
</dbReference>
<proteinExistence type="predicted"/>
<protein>
    <submittedName>
        <fullName evidence="5">GntR family transcriptional regulator</fullName>
    </submittedName>
</protein>